<feature type="chain" id="PRO_5030766082" description="Secreted protein" evidence="1">
    <location>
        <begin position="16"/>
        <end position="105"/>
    </location>
</feature>
<keyword evidence="1" id="KW-0732">Signal</keyword>
<sequence>MIVVGVAMSLALLLGIRVQEWLLVSSVSPLSVFSVLELRWTFLFLNAPKFPENASEHHIEGSISGVHISQSSNKWRECNATLMRSGLQAKNWCSGLMSGVVDVHR</sequence>
<feature type="signal peptide" evidence="1">
    <location>
        <begin position="1"/>
        <end position="15"/>
    </location>
</feature>
<organism evidence="2">
    <name type="scientific">Pseudictyota dubia</name>
    <dbReference type="NCBI Taxonomy" id="2749911"/>
    <lineage>
        <taxon>Eukaryota</taxon>
        <taxon>Sar</taxon>
        <taxon>Stramenopiles</taxon>
        <taxon>Ochrophyta</taxon>
        <taxon>Bacillariophyta</taxon>
        <taxon>Mediophyceae</taxon>
        <taxon>Biddulphiophycidae</taxon>
        <taxon>Eupodiscales</taxon>
        <taxon>Odontellaceae</taxon>
        <taxon>Pseudictyota</taxon>
    </lineage>
</organism>
<accession>A0A7R9W6L7</accession>
<gene>
    <name evidence="2" type="ORF">TDUB1175_LOCUS13934</name>
</gene>
<name>A0A7R9W6L7_9STRA</name>
<reference evidence="2" key="1">
    <citation type="submission" date="2021-01" db="EMBL/GenBank/DDBJ databases">
        <authorList>
            <person name="Corre E."/>
            <person name="Pelletier E."/>
            <person name="Niang G."/>
            <person name="Scheremetjew M."/>
            <person name="Finn R."/>
            <person name="Kale V."/>
            <person name="Holt S."/>
            <person name="Cochrane G."/>
            <person name="Meng A."/>
            <person name="Brown T."/>
            <person name="Cohen L."/>
        </authorList>
    </citation>
    <scope>NUCLEOTIDE SEQUENCE</scope>
    <source>
        <strain evidence="2">CCMP147</strain>
    </source>
</reference>
<protein>
    <recommendedName>
        <fullName evidence="3">Secreted protein</fullName>
    </recommendedName>
</protein>
<dbReference type="EMBL" id="HBED01028117">
    <property type="protein sequence ID" value="CAD8315145.1"/>
    <property type="molecule type" value="Transcribed_RNA"/>
</dbReference>
<dbReference type="AlphaFoldDB" id="A0A7R9W6L7"/>
<proteinExistence type="predicted"/>
<evidence type="ECO:0000256" key="1">
    <source>
        <dbReference type="SAM" id="SignalP"/>
    </source>
</evidence>
<evidence type="ECO:0008006" key="3">
    <source>
        <dbReference type="Google" id="ProtNLM"/>
    </source>
</evidence>
<evidence type="ECO:0000313" key="2">
    <source>
        <dbReference type="EMBL" id="CAD8315145.1"/>
    </source>
</evidence>